<gene>
    <name evidence="2" type="ORF">PENSTE_c012G06782</name>
</gene>
<feature type="compositionally biased region" description="Polar residues" evidence="1">
    <location>
        <begin position="1"/>
        <end position="16"/>
    </location>
</feature>
<dbReference type="STRING" id="303698.A0A1V6T4R3"/>
<accession>A0A1V6T4R3</accession>
<evidence type="ECO:0000313" key="3">
    <source>
        <dbReference type="Proteomes" id="UP000191285"/>
    </source>
</evidence>
<dbReference type="EMBL" id="MLKD01000012">
    <property type="protein sequence ID" value="OQE21131.1"/>
    <property type="molecule type" value="Genomic_DNA"/>
</dbReference>
<sequence length="115" mass="12910">MNASQHTDAWTPSIGSEVTEGKLSQPAVSVASDTPRRVLPNGVTIYNGKPEEAEVLRALIESFDIWSKPGFMDLPQDQWLRIPLMAGKKVPKKEMYRLGPKERQLVDETFDALQE</sequence>
<evidence type="ECO:0000256" key="1">
    <source>
        <dbReference type="SAM" id="MobiDB-lite"/>
    </source>
</evidence>
<protein>
    <submittedName>
        <fullName evidence="2">Uncharacterized protein</fullName>
    </submittedName>
</protein>
<feature type="region of interest" description="Disordered" evidence="1">
    <location>
        <begin position="1"/>
        <end position="31"/>
    </location>
</feature>
<dbReference type="OrthoDB" id="4360000at2759"/>
<evidence type="ECO:0000313" key="2">
    <source>
        <dbReference type="EMBL" id="OQE21131.1"/>
    </source>
</evidence>
<comment type="caution">
    <text evidence="2">The sequence shown here is derived from an EMBL/GenBank/DDBJ whole genome shotgun (WGS) entry which is preliminary data.</text>
</comment>
<organism evidence="2 3">
    <name type="scientific">Penicillium steckii</name>
    <dbReference type="NCBI Taxonomy" id="303698"/>
    <lineage>
        <taxon>Eukaryota</taxon>
        <taxon>Fungi</taxon>
        <taxon>Dikarya</taxon>
        <taxon>Ascomycota</taxon>
        <taxon>Pezizomycotina</taxon>
        <taxon>Eurotiomycetes</taxon>
        <taxon>Eurotiomycetidae</taxon>
        <taxon>Eurotiales</taxon>
        <taxon>Aspergillaceae</taxon>
        <taxon>Penicillium</taxon>
    </lineage>
</organism>
<dbReference type="AlphaFoldDB" id="A0A1V6T4R3"/>
<name>A0A1V6T4R3_9EURO</name>
<keyword evidence="3" id="KW-1185">Reference proteome</keyword>
<proteinExistence type="predicted"/>
<dbReference type="Proteomes" id="UP000191285">
    <property type="component" value="Unassembled WGS sequence"/>
</dbReference>
<reference evidence="3" key="1">
    <citation type="journal article" date="2017" name="Nat. Microbiol.">
        <title>Global analysis of biosynthetic gene clusters reveals vast potential of secondary metabolite production in Penicillium species.</title>
        <authorList>
            <person name="Nielsen J.C."/>
            <person name="Grijseels S."/>
            <person name="Prigent S."/>
            <person name="Ji B."/>
            <person name="Dainat J."/>
            <person name="Nielsen K.F."/>
            <person name="Frisvad J.C."/>
            <person name="Workman M."/>
            <person name="Nielsen J."/>
        </authorList>
    </citation>
    <scope>NUCLEOTIDE SEQUENCE [LARGE SCALE GENOMIC DNA]</scope>
    <source>
        <strain evidence="3">IBT 24891</strain>
    </source>
</reference>